<accession>A0A368NMU3</accession>
<sequence>MYKVMLPLGYLVMLGVWAVFFSNFWQPFAGNLCLVMKLVMGLVIMMHLIQLAVFKGILGSQLKLSGAAIVDIMLFGVFALWRRWNQLSADKPVKASFD</sequence>
<feature type="transmembrane region" description="Helical" evidence="1">
    <location>
        <begin position="38"/>
        <end position="58"/>
    </location>
</feature>
<protein>
    <submittedName>
        <fullName evidence="2">DUF1145 domain-containing protein</fullName>
    </submittedName>
</protein>
<organism evidence="2 3">
    <name type="scientific">Corallincola holothuriorum</name>
    <dbReference type="NCBI Taxonomy" id="2282215"/>
    <lineage>
        <taxon>Bacteria</taxon>
        <taxon>Pseudomonadati</taxon>
        <taxon>Pseudomonadota</taxon>
        <taxon>Gammaproteobacteria</taxon>
        <taxon>Alteromonadales</taxon>
        <taxon>Psychromonadaceae</taxon>
        <taxon>Corallincola</taxon>
    </lineage>
</organism>
<evidence type="ECO:0000313" key="3">
    <source>
        <dbReference type="Proteomes" id="UP000252558"/>
    </source>
</evidence>
<dbReference type="PANTHER" id="PTHR38775">
    <property type="entry name" value="INNER MEMBRANE PROTEIN-RELATED"/>
    <property type="match status" value="1"/>
</dbReference>
<dbReference type="EMBL" id="QPID01000003">
    <property type="protein sequence ID" value="RCU50974.1"/>
    <property type="molecule type" value="Genomic_DNA"/>
</dbReference>
<feature type="transmembrane region" description="Helical" evidence="1">
    <location>
        <begin position="6"/>
        <end position="26"/>
    </location>
</feature>
<dbReference type="PANTHER" id="PTHR38775:SF1">
    <property type="entry name" value="INNER MEMBRANE PROTEIN"/>
    <property type="match status" value="1"/>
</dbReference>
<gene>
    <name evidence="2" type="ORF">DU002_06535</name>
</gene>
<keyword evidence="1" id="KW-0472">Membrane</keyword>
<keyword evidence="1" id="KW-1133">Transmembrane helix</keyword>
<reference evidence="2 3" key="1">
    <citation type="submission" date="2018-07" db="EMBL/GenBank/DDBJ databases">
        <title>Corallincola holothuriorum sp. nov., a new facultative anaerobe isolated from sea cucumber Apostichopus japonicus.</title>
        <authorList>
            <person name="Xia H."/>
        </authorList>
    </citation>
    <scope>NUCLEOTIDE SEQUENCE [LARGE SCALE GENOMIC DNA]</scope>
    <source>
        <strain evidence="2 3">C4</strain>
    </source>
</reference>
<keyword evidence="1" id="KW-0812">Transmembrane</keyword>
<dbReference type="AlphaFoldDB" id="A0A368NMU3"/>
<dbReference type="InterPro" id="IPR009525">
    <property type="entry name" value="DUF1145"/>
</dbReference>
<evidence type="ECO:0000313" key="2">
    <source>
        <dbReference type="EMBL" id="RCU50974.1"/>
    </source>
</evidence>
<proteinExistence type="predicted"/>
<dbReference type="Proteomes" id="UP000252558">
    <property type="component" value="Unassembled WGS sequence"/>
</dbReference>
<dbReference type="RefSeq" id="WP_114337570.1">
    <property type="nucleotide sequence ID" value="NZ_QPID01000003.1"/>
</dbReference>
<dbReference type="Pfam" id="PF06611">
    <property type="entry name" value="DUF1145"/>
    <property type="match status" value="1"/>
</dbReference>
<comment type="caution">
    <text evidence="2">The sequence shown here is derived from an EMBL/GenBank/DDBJ whole genome shotgun (WGS) entry which is preliminary data.</text>
</comment>
<feature type="transmembrane region" description="Helical" evidence="1">
    <location>
        <begin position="64"/>
        <end position="81"/>
    </location>
</feature>
<keyword evidence="3" id="KW-1185">Reference proteome</keyword>
<evidence type="ECO:0000256" key="1">
    <source>
        <dbReference type="SAM" id="Phobius"/>
    </source>
</evidence>
<name>A0A368NMU3_9GAMM</name>